<accession>A0A7Y0HFY7</accession>
<comment type="pathway">
    <text evidence="1">Bacterial outer membrane biogenesis; LPS O-antigen biosynthesis.</text>
</comment>
<reference evidence="4 5" key="1">
    <citation type="submission" date="2020-04" db="EMBL/GenBank/DDBJ databases">
        <title>Rhodospirillaceae bacterium KN72 isolated from deep sea.</title>
        <authorList>
            <person name="Zhang D.-C."/>
        </authorList>
    </citation>
    <scope>NUCLEOTIDE SEQUENCE [LARGE SCALE GENOMIC DNA]</scope>
    <source>
        <strain evidence="4 5">KN72</strain>
    </source>
</reference>
<dbReference type="AlphaFoldDB" id="A0A7Y0HFY7"/>
<organism evidence="4 5">
    <name type="scientific">Pacificispira spongiicola</name>
    <dbReference type="NCBI Taxonomy" id="2729598"/>
    <lineage>
        <taxon>Bacteria</taxon>
        <taxon>Pseudomonadati</taxon>
        <taxon>Pseudomonadota</taxon>
        <taxon>Alphaproteobacteria</taxon>
        <taxon>Rhodospirillales</taxon>
        <taxon>Rhodospirillaceae</taxon>
        <taxon>Pacificispira</taxon>
    </lineage>
</organism>
<evidence type="ECO:0000256" key="2">
    <source>
        <dbReference type="ARBA" id="ARBA00007637"/>
    </source>
</evidence>
<dbReference type="InterPro" id="IPR001509">
    <property type="entry name" value="Epimerase_deHydtase"/>
</dbReference>
<proteinExistence type="inferred from homology"/>
<dbReference type="Proteomes" id="UP000539372">
    <property type="component" value="Unassembled WGS sequence"/>
</dbReference>
<sequence>MSSIPYDTLRPKLTDQRILLVGGAGFIGHNLALELARMGATVGICDNLMVNSLIENCYDPKRTGVQRVAYQNFLLDRFLMLRESGVELMNCDARLLADLGRVFESFQPTKVVQMAAIASAVDAKAEPGLAFDLQLITLRNVLELVRPKVKDINQVMFMSSSTVYGDFEGDSVDETTFPRPEGIYANAKFMGERLVRTYRTQYGLGTTVIRPSALYGERCISRRVSQIFIENALTGKPLLLEGGGDGRLDFTYINDLVQGMVRALALHRGHDDSSTFNITFGNARTIADLAAVVKSVVPETILEERPRAVDKPIRGTLSIDRAREKLGFEPTWTLETGYKQYCEWYAEQWRRAQHQVEAN</sequence>
<evidence type="ECO:0000259" key="3">
    <source>
        <dbReference type="Pfam" id="PF01370"/>
    </source>
</evidence>
<dbReference type="EMBL" id="JABBNT010000005">
    <property type="protein sequence ID" value="NMM46326.1"/>
    <property type="molecule type" value="Genomic_DNA"/>
</dbReference>
<dbReference type="Pfam" id="PF01370">
    <property type="entry name" value="Epimerase"/>
    <property type="match status" value="1"/>
</dbReference>
<comment type="caution">
    <text evidence="4">The sequence shown here is derived from an EMBL/GenBank/DDBJ whole genome shotgun (WGS) entry which is preliminary data.</text>
</comment>
<dbReference type="SUPFAM" id="SSF51735">
    <property type="entry name" value="NAD(P)-binding Rossmann-fold domains"/>
    <property type="match status" value="1"/>
</dbReference>
<comment type="similarity">
    <text evidence="2">Belongs to the NAD(P)-dependent epimerase/dehydratase family.</text>
</comment>
<dbReference type="Gene3D" id="3.40.50.720">
    <property type="entry name" value="NAD(P)-binding Rossmann-like Domain"/>
    <property type="match status" value="1"/>
</dbReference>
<evidence type="ECO:0000313" key="4">
    <source>
        <dbReference type="EMBL" id="NMM46326.1"/>
    </source>
</evidence>
<protein>
    <submittedName>
        <fullName evidence="4">NAD(P)-dependent oxidoreductase</fullName>
    </submittedName>
</protein>
<keyword evidence="5" id="KW-1185">Reference proteome</keyword>
<gene>
    <name evidence="4" type="ORF">HH303_17680</name>
</gene>
<dbReference type="InterPro" id="IPR036291">
    <property type="entry name" value="NAD(P)-bd_dom_sf"/>
</dbReference>
<feature type="domain" description="NAD-dependent epimerase/dehydratase" evidence="3">
    <location>
        <begin position="18"/>
        <end position="278"/>
    </location>
</feature>
<evidence type="ECO:0000313" key="5">
    <source>
        <dbReference type="Proteomes" id="UP000539372"/>
    </source>
</evidence>
<evidence type="ECO:0000256" key="1">
    <source>
        <dbReference type="ARBA" id="ARBA00005125"/>
    </source>
</evidence>
<dbReference type="RefSeq" id="WP_169626687.1">
    <property type="nucleotide sequence ID" value="NZ_JABBNT010000005.1"/>
</dbReference>
<dbReference type="PANTHER" id="PTHR43000">
    <property type="entry name" value="DTDP-D-GLUCOSE 4,6-DEHYDRATASE-RELATED"/>
    <property type="match status" value="1"/>
</dbReference>
<name>A0A7Y0HFY7_9PROT</name>